<dbReference type="VEuPathDB" id="VectorBase:ACUA007411"/>
<dbReference type="VEuPathDB" id="VectorBase:ACUA017309"/>
<dbReference type="Proteomes" id="UP000075883">
    <property type="component" value="Unassembled WGS sequence"/>
</dbReference>
<dbReference type="EnsemblMetazoa" id="ACUA017309-RA">
    <property type="protein sequence ID" value="ACUA017309-PA"/>
    <property type="gene ID" value="ACUA017309"/>
</dbReference>
<feature type="compositionally biased region" description="Basic and acidic residues" evidence="1">
    <location>
        <begin position="108"/>
        <end position="122"/>
    </location>
</feature>
<dbReference type="EMBL" id="AXCM01016147">
    <property type="status" value="NOT_ANNOTATED_CDS"/>
    <property type="molecule type" value="Genomic_DNA"/>
</dbReference>
<evidence type="ECO:0000313" key="3">
    <source>
        <dbReference type="Proteomes" id="UP000075883"/>
    </source>
</evidence>
<sequence length="122" mass="13585">MNTKTTAPSSWPTVDISKFTQHHCSTPEQRNTADAKFCDTVAAQMFQPDASSSSSSTQSYTDQRSRQPQISICRHQDFISRESHNKRQNALSLRVSKSDCYVAGAGARPRDTHESPSPQSHE</sequence>
<keyword evidence="3" id="KW-1185">Reference proteome</keyword>
<protein>
    <submittedName>
        <fullName evidence="2">Uncharacterized protein</fullName>
    </submittedName>
</protein>
<reference evidence="2" key="2">
    <citation type="submission" date="2020-05" db="UniProtKB">
        <authorList>
            <consortium name="EnsemblMetazoa"/>
        </authorList>
    </citation>
    <scope>IDENTIFICATION</scope>
    <source>
        <strain evidence="2">A-37</strain>
    </source>
</reference>
<evidence type="ECO:0000313" key="2">
    <source>
        <dbReference type="EnsemblMetazoa" id="ACUA007411-PA"/>
    </source>
</evidence>
<feature type="compositionally biased region" description="Low complexity" evidence="1">
    <location>
        <begin position="51"/>
        <end position="62"/>
    </location>
</feature>
<organism evidence="2 3">
    <name type="scientific">Anopheles culicifacies</name>
    <dbReference type="NCBI Taxonomy" id="139723"/>
    <lineage>
        <taxon>Eukaryota</taxon>
        <taxon>Metazoa</taxon>
        <taxon>Ecdysozoa</taxon>
        <taxon>Arthropoda</taxon>
        <taxon>Hexapoda</taxon>
        <taxon>Insecta</taxon>
        <taxon>Pterygota</taxon>
        <taxon>Neoptera</taxon>
        <taxon>Endopterygota</taxon>
        <taxon>Diptera</taxon>
        <taxon>Nematocera</taxon>
        <taxon>Culicoidea</taxon>
        <taxon>Culicidae</taxon>
        <taxon>Anophelinae</taxon>
        <taxon>Anopheles</taxon>
        <taxon>culicifacies species complex</taxon>
    </lineage>
</organism>
<dbReference type="AlphaFoldDB" id="A0A182MFX0"/>
<feature type="region of interest" description="Disordered" evidence="1">
    <location>
        <begin position="100"/>
        <end position="122"/>
    </location>
</feature>
<accession>A0A182MFX0</accession>
<dbReference type="EMBL" id="AXCM01012563">
    <property type="status" value="NOT_ANNOTATED_CDS"/>
    <property type="molecule type" value="Genomic_DNA"/>
</dbReference>
<evidence type="ECO:0000256" key="1">
    <source>
        <dbReference type="SAM" id="MobiDB-lite"/>
    </source>
</evidence>
<name>A0A182MFX0_9DIPT</name>
<proteinExistence type="predicted"/>
<reference evidence="3" key="1">
    <citation type="submission" date="2013-09" db="EMBL/GenBank/DDBJ databases">
        <title>The Genome Sequence of Anopheles culicifacies species A.</title>
        <authorList>
            <consortium name="The Broad Institute Genomics Platform"/>
            <person name="Neafsey D.E."/>
            <person name="Besansky N."/>
            <person name="Howell P."/>
            <person name="Walton C."/>
            <person name="Young S.K."/>
            <person name="Zeng Q."/>
            <person name="Gargeya S."/>
            <person name="Fitzgerald M."/>
            <person name="Haas B."/>
            <person name="Abouelleil A."/>
            <person name="Allen A.W."/>
            <person name="Alvarado L."/>
            <person name="Arachchi H.M."/>
            <person name="Berlin A.M."/>
            <person name="Chapman S.B."/>
            <person name="Gainer-Dewar J."/>
            <person name="Goldberg J."/>
            <person name="Griggs A."/>
            <person name="Gujja S."/>
            <person name="Hansen M."/>
            <person name="Howarth C."/>
            <person name="Imamovic A."/>
            <person name="Ireland A."/>
            <person name="Larimer J."/>
            <person name="McCowan C."/>
            <person name="Murphy C."/>
            <person name="Pearson M."/>
            <person name="Poon T.W."/>
            <person name="Priest M."/>
            <person name="Roberts A."/>
            <person name="Saif S."/>
            <person name="Shea T."/>
            <person name="Sisk P."/>
            <person name="Sykes S."/>
            <person name="Wortman J."/>
            <person name="Nusbaum C."/>
            <person name="Birren B."/>
        </authorList>
    </citation>
    <scope>NUCLEOTIDE SEQUENCE [LARGE SCALE GENOMIC DNA]</scope>
    <source>
        <strain evidence="3">A-37</strain>
    </source>
</reference>
<dbReference type="EnsemblMetazoa" id="ACUA007411-RA">
    <property type="protein sequence ID" value="ACUA007411-PA"/>
    <property type="gene ID" value="ACUA007411"/>
</dbReference>
<feature type="region of interest" description="Disordered" evidence="1">
    <location>
        <begin position="46"/>
        <end position="71"/>
    </location>
</feature>